<dbReference type="RefSeq" id="WP_079716623.1">
    <property type="nucleotide sequence ID" value="NZ_FUYS01000004.1"/>
</dbReference>
<comment type="similarity">
    <text evidence="1">Belongs to the bacterial sugar transferase family.</text>
</comment>
<protein>
    <submittedName>
        <fullName evidence="4">Sugar transferase involved in LPS biosynthesis (Colanic, teichoic acid)</fullName>
    </submittedName>
</protein>
<gene>
    <name evidence="4" type="ORF">SAMN05660226_01911</name>
</gene>
<evidence type="ECO:0000256" key="1">
    <source>
        <dbReference type="ARBA" id="ARBA00006464"/>
    </source>
</evidence>
<evidence type="ECO:0000256" key="2">
    <source>
        <dbReference type="SAM" id="Phobius"/>
    </source>
</evidence>
<keyword evidence="2" id="KW-1133">Transmembrane helix</keyword>
<keyword evidence="2" id="KW-0812">Transmembrane</keyword>
<dbReference type="AlphaFoldDB" id="A0A1T5C719"/>
<dbReference type="GO" id="GO:0016780">
    <property type="term" value="F:phosphotransferase activity, for other substituted phosphate groups"/>
    <property type="evidence" value="ECO:0007669"/>
    <property type="project" value="TreeGrafter"/>
</dbReference>
<dbReference type="OrthoDB" id="9808602at2"/>
<feature type="domain" description="Bacterial sugar transferase" evidence="3">
    <location>
        <begin position="162"/>
        <end position="357"/>
    </location>
</feature>
<organism evidence="4 5">
    <name type="scientific">Parapedobacter luteus</name>
    <dbReference type="NCBI Taxonomy" id="623280"/>
    <lineage>
        <taxon>Bacteria</taxon>
        <taxon>Pseudomonadati</taxon>
        <taxon>Bacteroidota</taxon>
        <taxon>Sphingobacteriia</taxon>
        <taxon>Sphingobacteriales</taxon>
        <taxon>Sphingobacteriaceae</taxon>
        <taxon>Parapedobacter</taxon>
    </lineage>
</organism>
<dbReference type="InterPro" id="IPR003362">
    <property type="entry name" value="Bact_transf"/>
</dbReference>
<dbReference type="EMBL" id="FUYS01000004">
    <property type="protein sequence ID" value="SKB55149.1"/>
    <property type="molecule type" value="Genomic_DNA"/>
</dbReference>
<dbReference type="STRING" id="623280.SAMN05660226_01911"/>
<keyword evidence="5" id="KW-1185">Reference proteome</keyword>
<dbReference type="Pfam" id="PF02397">
    <property type="entry name" value="Bac_transf"/>
    <property type="match status" value="1"/>
</dbReference>
<evidence type="ECO:0000313" key="4">
    <source>
        <dbReference type="EMBL" id="SKB55149.1"/>
    </source>
</evidence>
<name>A0A1T5C719_9SPHI</name>
<evidence type="ECO:0000313" key="5">
    <source>
        <dbReference type="Proteomes" id="UP000190541"/>
    </source>
</evidence>
<dbReference type="Proteomes" id="UP000190541">
    <property type="component" value="Unassembled WGS sequence"/>
</dbReference>
<reference evidence="4 5" key="1">
    <citation type="submission" date="2017-02" db="EMBL/GenBank/DDBJ databases">
        <authorList>
            <person name="Peterson S.W."/>
        </authorList>
    </citation>
    <scope>NUCLEOTIDE SEQUENCE [LARGE SCALE GENOMIC DNA]</scope>
    <source>
        <strain evidence="4 5">DSM 22899</strain>
    </source>
</reference>
<accession>A0A1T5C719</accession>
<evidence type="ECO:0000259" key="3">
    <source>
        <dbReference type="Pfam" id="PF02397"/>
    </source>
</evidence>
<proteinExistence type="inferred from homology"/>
<dbReference type="PANTHER" id="PTHR30576:SF0">
    <property type="entry name" value="UNDECAPRENYL-PHOSPHATE N-ACETYLGALACTOSAMINYL 1-PHOSPHATE TRANSFERASE-RELATED"/>
    <property type="match status" value="1"/>
</dbReference>
<sequence length="362" mass="41164">MDLLTKIKQENKFLTISVAYLGTKFVDELDEALHDDIDVIRFSKLADVKRHVENQSILSIPDILILEVEDELSSIHSFIKGIKANPLSRSVSIILLGFKNNRALLTEMFAPYVSDIYCYPFNVSNIEERLKFLVKFKLIGDKHASVRTREGQAQPYQIPLSKRAFDILFSGTLLLLLAPLMAVIALLIKLDSKGPIIYKSKRAGTGYKVFSFYKFRSMKVNADKELEKLAALNQYAANGGTSAFVKIKDDPRVTRLGSFLRNTSLDELPQLFNVFRGDMSLVGNRPLPLYEAQELTSDEWAMRFLGPAGITGLWQVTKRGKSEMSDEERRRLDNDYATHFSFWMDLKILLKTVPALLQKEKV</sequence>
<keyword evidence="4" id="KW-0808">Transferase</keyword>
<keyword evidence="2" id="KW-0472">Membrane</keyword>
<feature type="transmembrane region" description="Helical" evidence="2">
    <location>
        <begin position="167"/>
        <end position="188"/>
    </location>
</feature>
<dbReference type="PANTHER" id="PTHR30576">
    <property type="entry name" value="COLANIC BIOSYNTHESIS UDP-GLUCOSE LIPID CARRIER TRANSFERASE"/>
    <property type="match status" value="1"/>
</dbReference>